<dbReference type="InterPro" id="IPR003766">
    <property type="entry name" value="Uronate_isomerase"/>
</dbReference>
<reference evidence="8 9" key="1">
    <citation type="submission" date="2020-08" db="EMBL/GenBank/DDBJ databases">
        <title>Genome public.</title>
        <authorList>
            <person name="Liu C."/>
            <person name="Sun Q."/>
        </authorList>
    </citation>
    <scope>NUCLEOTIDE SEQUENCE [LARGE SCALE GENOMIC DNA]</scope>
    <source>
        <strain evidence="8 9">New-7</strain>
    </source>
</reference>
<evidence type="ECO:0000256" key="3">
    <source>
        <dbReference type="ARBA" id="ARBA00008397"/>
    </source>
</evidence>
<proteinExistence type="inferred from homology"/>
<comment type="catalytic activity">
    <reaction evidence="1 7">
        <text>D-glucuronate = D-fructuronate</text>
        <dbReference type="Rhea" id="RHEA:13049"/>
        <dbReference type="ChEBI" id="CHEBI:58720"/>
        <dbReference type="ChEBI" id="CHEBI:59863"/>
        <dbReference type="EC" id="5.3.1.12"/>
    </reaction>
</comment>
<evidence type="ECO:0000313" key="8">
    <source>
        <dbReference type="EMBL" id="MBC5617110.1"/>
    </source>
</evidence>
<dbReference type="InterPro" id="IPR032466">
    <property type="entry name" value="Metal_Hydrolase"/>
</dbReference>
<dbReference type="Gene3D" id="3.20.20.140">
    <property type="entry name" value="Metal-dependent hydrolases"/>
    <property type="match status" value="1"/>
</dbReference>
<accession>A0ABR7CP48</accession>
<dbReference type="Proteomes" id="UP000636891">
    <property type="component" value="Unassembled WGS sequence"/>
</dbReference>
<evidence type="ECO:0000256" key="2">
    <source>
        <dbReference type="ARBA" id="ARBA00004892"/>
    </source>
</evidence>
<sequence>MGPFIGENFMLTTDAAVELYHRHAAKMPIIDYHCHLDPKMIARNHRFSGITEAWLGGDHYKWRAMRANGVSEEYITGSRSDYEKFGKWAETVPYTMRNPLYHWTHLELARLFGIDRVLSPATAREIYDACNAALATDAFTAQALMRRCNVRAVCTTDDPVDSLEYHRELAAGDFAVRVLPTWRPDRALAVADAAAYNGYLARLEEASDVSIGSYAQLLDALRRRHDCFAAAGCRLSDHGMDTFPTDDYTENDLRRIFDKVRGGSTLHPQEVAQLQGGLLFELAVMDSEKGWTQQFHIGPIRNPNTRMFRRLGPDTGYDAIGDKPCAEAGHRFFDRLESRGALAKTILYNLNPKDFEVLAAMAYSFNDGSVPGKMQLGSAWWFLDQERGMRHQIDTLSAFGLLGRFVGMLTDSRSFLSYPRHEYFRRILCDVIGADIESGRLPRSETAFIGQLVEDICYGNAERYFGFFENDDKRQ</sequence>
<comment type="similarity">
    <text evidence="3 7">Belongs to the metallo-dependent hydrolases superfamily. Uronate isomerase family.</text>
</comment>
<evidence type="ECO:0000256" key="1">
    <source>
        <dbReference type="ARBA" id="ARBA00001165"/>
    </source>
</evidence>
<evidence type="ECO:0000256" key="5">
    <source>
        <dbReference type="ARBA" id="ARBA00020555"/>
    </source>
</evidence>
<dbReference type="HAMAP" id="MF_00675">
    <property type="entry name" value="UxaC"/>
    <property type="match status" value="1"/>
</dbReference>
<evidence type="ECO:0000313" key="9">
    <source>
        <dbReference type="Proteomes" id="UP000636891"/>
    </source>
</evidence>
<dbReference type="PANTHER" id="PTHR30068:SF4">
    <property type="entry name" value="URONATE ISOMERASE"/>
    <property type="match status" value="1"/>
</dbReference>
<protein>
    <recommendedName>
        <fullName evidence="5 7">Uronate isomerase</fullName>
        <ecNumber evidence="4 7">5.3.1.12</ecNumber>
    </recommendedName>
    <alternativeName>
        <fullName evidence="7">Glucuronate isomerase</fullName>
    </alternativeName>
    <alternativeName>
        <fullName evidence="7">Uronic isomerase</fullName>
    </alternativeName>
</protein>
<evidence type="ECO:0000256" key="6">
    <source>
        <dbReference type="ARBA" id="ARBA00023235"/>
    </source>
</evidence>
<keyword evidence="6 7" id="KW-0413">Isomerase</keyword>
<dbReference type="EC" id="5.3.1.12" evidence="4 7"/>
<organism evidence="8 9">
    <name type="scientific">Alistipes hominis</name>
    <dbReference type="NCBI Taxonomy" id="2763015"/>
    <lineage>
        <taxon>Bacteria</taxon>
        <taxon>Pseudomonadati</taxon>
        <taxon>Bacteroidota</taxon>
        <taxon>Bacteroidia</taxon>
        <taxon>Bacteroidales</taxon>
        <taxon>Rikenellaceae</taxon>
        <taxon>Alistipes</taxon>
    </lineage>
</organism>
<evidence type="ECO:0000256" key="7">
    <source>
        <dbReference type="HAMAP-Rule" id="MF_00675"/>
    </source>
</evidence>
<name>A0ABR7CP48_9BACT</name>
<gene>
    <name evidence="7 8" type="primary">uxaC</name>
    <name evidence="8" type="ORF">H8S08_08795</name>
</gene>
<keyword evidence="9" id="KW-1185">Reference proteome</keyword>
<comment type="pathway">
    <text evidence="2 7">Carbohydrate metabolism; pentose and glucuronate interconversion.</text>
</comment>
<dbReference type="PANTHER" id="PTHR30068">
    <property type="entry name" value="URONATE ISOMERASE"/>
    <property type="match status" value="1"/>
</dbReference>
<comment type="catalytic activity">
    <reaction evidence="7">
        <text>aldehydo-D-galacturonate = keto-D-tagaturonate</text>
        <dbReference type="Rhea" id="RHEA:27702"/>
        <dbReference type="ChEBI" id="CHEBI:12952"/>
        <dbReference type="ChEBI" id="CHEBI:17886"/>
    </reaction>
</comment>
<dbReference type="GO" id="GO:0008880">
    <property type="term" value="F:glucuronate isomerase activity"/>
    <property type="evidence" value="ECO:0007669"/>
    <property type="project" value="UniProtKB-EC"/>
</dbReference>
<dbReference type="EMBL" id="JACOOK010000004">
    <property type="protein sequence ID" value="MBC5617110.1"/>
    <property type="molecule type" value="Genomic_DNA"/>
</dbReference>
<dbReference type="Gene3D" id="1.10.2020.10">
    <property type="entry name" value="uronate isomerase, domain 2, chain A"/>
    <property type="match status" value="1"/>
</dbReference>
<dbReference type="SUPFAM" id="SSF51556">
    <property type="entry name" value="Metallo-dependent hydrolases"/>
    <property type="match status" value="1"/>
</dbReference>
<evidence type="ECO:0000256" key="4">
    <source>
        <dbReference type="ARBA" id="ARBA00012546"/>
    </source>
</evidence>
<dbReference type="Pfam" id="PF02614">
    <property type="entry name" value="UxaC"/>
    <property type="match status" value="1"/>
</dbReference>
<dbReference type="NCBIfam" id="NF002794">
    <property type="entry name" value="PRK02925.1"/>
    <property type="match status" value="1"/>
</dbReference>
<comment type="caution">
    <text evidence="8">The sequence shown here is derived from an EMBL/GenBank/DDBJ whole genome shotgun (WGS) entry which is preliminary data.</text>
</comment>
<dbReference type="RefSeq" id="WP_186965890.1">
    <property type="nucleotide sequence ID" value="NZ_JACOOK010000004.1"/>
</dbReference>